<accession>A0A1G2HR79</accession>
<feature type="domain" description="Nucleotidyl transferase" evidence="6">
    <location>
        <begin position="9"/>
        <end position="264"/>
    </location>
</feature>
<dbReference type="InterPro" id="IPR005835">
    <property type="entry name" value="NTP_transferase_dom"/>
</dbReference>
<comment type="caution">
    <text evidence="7">The sequence shown here is derived from an EMBL/GenBank/DDBJ whole genome shotgun (WGS) entry which is preliminary data.</text>
</comment>
<protein>
    <recommendedName>
        <fullName evidence="2">UTP--glucose-1-phosphate uridylyltransferase</fullName>
        <ecNumber evidence="2">2.7.7.9</ecNumber>
    </recommendedName>
</protein>
<comment type="similarity">
    <text evidence="1">Belongs to the UDPGP type 2 family.</text>
</comment>
<dbReference type="EMBL" id="MHOO01000003">
    <property type="protein sequence ID" value="OGZ64741.1"/>
    <property type="molecule type" value="Genomic_DNA"/>
</dbReference>
<dbReference type="PANTHER" id="PTHR43197:SF1">
    <property type="entry name" value="UTP--GLUCOSE-1-PHOSPHATE URIDYLYLTRANSFERASE"/>
    <property type="match status" value="1"/>
</dbReference>
<gene>
    <name evidence="7" type="ORF">A2730_02155</name>
</gene>
<dbReference type="GO" id="GO:0006011">
    <property type="term" value="P:UDP-alpha-D-glucose metabolic process"/>
    <property type="evidence" value="ECO:0007669"/>
    <property type="project" value="InterPro"/>
</dbReference>
<comment type="catalytic activity">
    <reaction evidence="5">
        <text>alpha-D-glucose 1-phosphate + UTP + H(+) = UDP-alpha-D-glucose + diphosphate</text>
        <dbReference type="Rhea" id="RHEA:19889"/>
        <dbReference type="ChEBI" id="CHEBI:15378"/>
        <dbReference type="ChEBI" id="CHEBI:33019"/>
        <dbReference type="ChEBI" id="CHEBI:46398"/>
        <dbReference type="ChEBI" id="CHEBI:58601"/>
        <dbReference type="ChEBI" id="CHEBI:58885"/>
        <dbReference type="EC" id="2.7.7.9"/>
    </reaction>
</comment>
<dbReference type="Proteomes" id="UP000176855">
    <property type="component" value="Unassembled WGS sequence"/>
</dbReference>
<dbReference type="GO" id="GO:0003983">
    <property type="term" value="F:UTP:glucose-1-phosphate uridylyltransferase activity"/>
    <property type="evidence" value="ECO:0007669"/>
    <property type="project" value="UniProtKB-EC"/>
</dbReference>
<dbReference type="Gene3D" id="3.90.550.10">
    <property type="entry name" value="Spore Coat Polysaccharide Biosynthesis Protein SpsA, Chain A"/>
    <property type="match status" value="1"/>
</dbReference>
<name>A0A1G2HR79_9BACT</name>
<evidence type="ECO:0000313" key="7">
    <source>
        <dbReference type="EMBL" id="OGZ64741.1"/>
    </source>
</evidence>
<dbReference type="PANTHER" id="PTHR43197">
    <property type="entry name" value="UTP--GLUCOSE-1-PHOSPHATE URIDYLYLTRANSFERASE"/>
    <property type="match status" value="1"/>
</dbReference>
<dbReference type="AlphaFoldDB" id="A0A1G2HR79"/>
<evidence type="ECO:0000256" key="2">
    <source>
        <dbReference type="ARBA" id="ARBA00012415"/>
    </source>
</evidence>
<dbReference type="InterPro" id="IPR005771">
    <property type="entry name" value="GalU_uridylyltTrfase_bac/arc"/>
</dbReference>
<evidence type="ECO:0000313" key="8">
    <source>
        <dbReference type="Proteomes" id="UP000176855"/>
    </source>
</evidence>
<evidence type="ECO:0000259" key="6">
    <source>
        <dbReference type="Pfam" id="PF00483"/>
    </source>
</evidence>
<dbReference type="InterPro" id="IPR029044">
    <property type="entry name" value="Nucleotide-diphossugar_trans"/>
</dbReference>
<keyword evidence="3" id="KW-0808">Transferase</keyword>
<evidence type="ECO:0000256" key="1">
    <source>
        <dbReference type="ARBA" id="ARBA00006890"/>
    </source>
</evidence>
<evidence type="ECO:0000256" key="3">
    <source>
        <dbReference type="ARBA" id="ARBA00022679"/>
    </source>
</evidence>
<keyword evidence="4" id="KW-0548">Nucleotidyltransferase</keyword>
<dbReference type="STRING" id="1802202.A2730_02155"/>
<sequence>MENNEEVRKAIIPIAGLGTRFLPLSLVLSKEFFPLADKPIIQYIIEEVKNSGIKEVVFVVSPKQKMVMNYFKKSPEVEKVLIRRKKEALLKELKDFEEMFEGISFSFVTQKTPNGDGHAILQAGKLLKNEPVAVSFGDDIIASTEPALAQLINIFKTCNAPIIALKTVPREKVPAYGSVAVEKIAHNLYKIKKIIEKPDPSQIESNLVIVGKYVLTPEVFSYLKKAHPSKKGEVILGEVFDKMLNDGIPIYGYEVKGDWLECGDKLKWLKSFFYTSLKDPIFGKELKDYLKSIK</sequence>
<dbReference type="SUPFAM" id="SSF53448">
    <property type="entry name" value="Nucleotide-diphospho-sugar transferases"/>
    <property type="match status" value="1"/>
</dbReference>
<organism evidence="7 8">
    <name type="scientific">Candidatus Staskawiczbacteria bacterium RIFCSPHIGHO2_01_FULL_39_25</name>
    <dbReference type="NCBI Taxonomy" id="1802202"/>
    <lineage>
        <taxon>Bacteria</taxon>
        <taxon>Candidatus Staskawicziibacteriota</taxon>
    </lineage>
</organism>
<evidence type="ECO:0000256" key="5">
    <source>
        <dbReference type="ARBA" id="ARBA00048128"/>
    </source>
</evidence>
<evidence type="ECO:0000256" key="4">
    <source>
        <dbReference type="ARBA" id="ARBA00022695"/>
    </source>
</evidence>
<proteinExistence type="inferred from homology"/>
<dbReference type="EC" id="2.7.7.9" evidence="2"/>
<reference evidence="7 8" key="1">
    <citation type="journal article" date="2016" name="Nat. Commun.">
        <title>Thousands of microbial genomes shed light on interconnected biogeochemical processes in an aquifer system.</title>
        <authorList>
            <person name="Anantharaman K."/>
            <person name="Brown C.T."/>
            <person name="Hug L.A."/>
            <person name="Sharon I."/>
            <person name="Castelle C.J."/>
            <person name="Probst A.J."/>
            <person name="Thomas B.C."/>
            <person name="Singh A."/>
            <person name="Wilkins M.J."/>
            <person name="Karaoz U."/>
            <person name="Brodie E.L."/>
            <person name="Williams K.H."/>
            <person name="Hubbard S.S."/>
            <person name="Banfield J.F."/>
        </authorList>
    </citation>
    <scope>NUCLEOTIDE SEQUENCE [LARGE SCALE GENOMIC DNA]</scope>
</reference>
<dbReference type="Pfam" id="PF00483">
    <property type="entry name" value="NTP_transferase"/>
    <property type="match status" value="1"/>
</dbReference>